<keyword evidence="5" id="KW-0547">Nucleotide-binding</keyword>
<dbReference type="Pfam" id="PF02518">
    <property type="entry name" value="HATPase_c"/>
    <property type="match status" value="1"/>
</dbReference>
<feature type="transmembrane region" description="Helical" evidence="10">
    <location>
        <begin position="156"/>
        <end position="174"/>
    </location>
</feature>
<keyword evidence="9" id="KW-0175">Coiled coil</keyword>
<feature type="transmembrane region" description="Helical" evidence="10">
    <location>
        <begin position="134"/>
        <end position="150"/>
    </location>
</feature>
<dbReference type="RefSeq" id="WP_378976857.1">
    <property type="nucleotide sequence ID" value="NZ_JBHTBJ010000052.1"/>
</dbReference>
<dbReference type="EC" id="2.7.13.3" evidence="2"/>
<evidence type="ECO:0000256" key="10">
    <source>
        <dbReference type="SAM" id="Phobius"/>
    </source>
</evidence>
<dbReference type="Proteomes" id="UP001596548">
    <property type="component" value="Unassembled WGS sequence"/>
</dbReference>
<evidence type="ECO:0000256" key="3">
    <source>
        <dbReference type="ARBA" id="ARBA00022553"/>
    </source>
</evidence>
<proteinExistence type="predicted"/>
<name>A0ABW2I3R2_9ACTN</name>
<dbReference type="GO" id="GO:0016301">
    <property type="term" value="F:kinase activity"/>
    <property type="evidence" value="ECO:0007669"/>
    <property type="project" value="UniProtKB-KW"/>
</dbReference>
<keyword evidence="10" id="KW-0812">Transmembrane</keyword>
<keyword evidence="10" id="KW-0472">Membrane</keyword>
<evidence type="ECO:0000256" key="9">
    <source>
        <dbReference type="SAM" id="Coils"/>
    </source>
</evidence>
<dbReference type="CDD" id="cd16917">
    <property type="entry name" value="HATPase_UhpB-NarQ-NarX-like"/>
    <property type="match status" value="1"/>
</dbReference>
<dbReference type="PANTHER" id="PTHR24421:SF10">
    <property type="entry name" value="NITRATE_NITRITE SENSOR PROTEIN NARQ"/>
    <property type="match status" value="1"/>
</dbReference>
<dbReference type="PANTHER" id="PTHR24421">
    <property type="entry name" value="NITRATE/NITRITE SENSOR PROTEIN NARX-RELATED"/>
    <property type="match status" value="1"/>
</dbReference>
<evidence type="ECO:0000256" key="8">
    <source>
        <dbReference type="ARBA" id="ARBA00023012"/>
    </source>
</evidence>
<feature type="domain" description="Histidine kinase/HSP90-like ATPase" evidence="11">
    <location>
        <begin position="309"/>
        <end position="398"/>
    </location>
</feature>
<comment type="catalytic activity">
    <reaction evidence="1">
        <text>ATP + protein L-histidine = ADP + protein N-phospho-L-histidine.</text>
        <dbReference type="EC" id="2.7.13.3"/>
    </reaction>
</comment>
<dbReference type="SMART" id="SM00387">
    <property type="entry name" value="HATPase_c"/>
    <property type="match status" value="1"/>
</dbReference>
<evidence type="ECO:0000256" key="5">
    <source>
        <dbReference type="ARBA" id="ARBA00022741"/>
    </source>
</evidence>
<keyword evidence="10" id="KW-1133">Transmembrane helix</keyword>
<keyword evidence="7" id="KW-0067">ATP-binding</keyword>
<dbReference type="SUPFAM" id="SSF55874">
    <property type="entry name" value="ATPase domain of HSP90 chaperone/DNA topoisomerase II/histidine kinase"/>
    <property type="match status" value="1"/>
</dbReference>
<protein>
    <recommendedName>
        <fullName evidence="2">histidine kinase</fullName>
        <ecNumber evidence="2">2.7.13.3</ecNumber>
    </recommendedName>
</protein>
<feature type="coiled-coil region" evidence="9">
    <location>
        <begin position="176"/>
        <end position="209"/>
    </location>
</feature>
<dbReference type="Pfam" id="PF07730">
    <property type="entry name" value="HisKA_3"/>
    <property type="match status" value="1"/>
</dbReference>
<dbReference type="InterPro" id="IPR003594">
    <property type="entry name" value="HATPase_dom"/>
</dbReference>
<dbReference type="InterPro" id="IPR011712">
    <property type="entry name" value="Sig_transdc_His_kin_sub3_dim/P"/>
</dbReference>
<evidence type="ECO:0000256" key="7">
    <source>
        <dbReference type="ARBA" id="ARBA00022840"/>
    </source>
</evidence>
<dbReference type="Gene3D" id="3.30.565.10">
    <property type="entry name" value="Histidine kinase-like ATPase, C-terminal domain"/>
    <property type="match status" value="1"/>
</dbReference>
<feature type="transmembrane region" description="Helical" evidence="10">
    <location>
        <begin position="63"/>
        <end position="81"/>
    </location>
</feature>
<accession>A0ABW2I3R2</accession>
<dbReference type="InterPro" id="IPR036890">
    <property type="entry name" value="HATPase_C_sf"/>
</dbReference>
<keyword evidence="13" id="KW-1185">Reference proteome</keyword>
<reference evidence="13" key="1">
    <citation type="journal article" date="2019" name="Int. J. Syst. Evol. Microbiol.">
        <title>The Global Catalogue of Microorganisms (GCM) 10K type strain sequencing project: providing services to taxonomists for standard genome sequencing and annotation.</title>
        <authorList>
            <consortium name="The Broad Institute Genomics Platform"/>
            <consortium name="The Broad Institute Genome Sequencing Center for Infectious Disease"/>
            <person name="Wu L."/>
            <person name="Ma J."/>
        </authorList>
    </citation>
    <scope>NUCLEOTIDE SEQUENCE [LARGE SCALE GENOMIC DNA]</scope>
    <source>
        <strain evidence="13">XZYJT-10</strain>
    </source>
</reference>
<keyword evidence="3" id="KW-0597">Phosphoprotein</keyword>
<evidence type="ECO:0000259" key="11">
    <source>
        <dbReference type="SMART" id="SM00387"/>
    </source>
</evidence>
<evidence type="ECO:0000313" key="12">
    <source>
        <dbReference type="EMBL" id="MFC7279483.1"/>
    </source>
</evidence>
<keyword evidence="4" id="KW-0808">Transferase</keyword>
<organism evidence="12 13">
    <name type="scientific">Paractinoplanes rhizophilus</name>
    <dbReference type="NCBI Taxonomy" id="1416877"/>
    <lineage>
        <taxon>Bacteria</taxon>
        <taxon>Bacillati</taxon>
        <taxon>Actinomycetota</taxon>
        <taxon>Actinomycetes</taxon>
        <taxon>Micromonosporales</taxon>
        <taxon>Micromonosporaceae</taxon>
        <taxon>Paractinoplanes</taxon>
    </lineage>
</organism>
<evidence type="ECO:0000256" key="2">
    <source>
        <dbReference type="ARBA" id="ARBA00012438"/>
    </source>
</evidence>
<sequence>METIRPATRRNATGPLRRLLWQREVPRPAPARRFWAYLGLLALLGLVGLGFAAAEYLENNRELPGIVIAIIAAGSVLPVAVCARWPVMAWRIAAPMMFLGVINAAPAEPWPWNPVQILGFLVVLGRLTFTQDPGVAAGATLVSLVPVFLYPKSANAGGAAVLLIAIATVGNIVYRLRRTRERVAEQEELTEAERAKRSVLEERARIAREMHDVVAHHMSMIAVRAETAPYRVTDLPASAQEELATIATAARAALTDMRRLLGALRAEDGEAPTMPQPGVADLDDLVTTARAAGVDVTLTAVDLAGVPGTVGLAAYRIMQEALANAARHAPGGPVTIDARGFADRLELTVRNKRTGPSAPGGGHGLIGMRERAALLGGELTAGPDGSDFVVQATLPFGKASA</sequence>
<dbReference type="EMBL" id="JBHTBJ010000052">
    <property type="protein sequence ID" value="MFC7279483.1"/>
    <property type="molecule type" value="Genomic_DNA"/>
</dbReference>
<gene>
    <name evidence="12" type="ORF">ACFQS1_36440</name>
</gene>
<evidence type="ECO:0000256" key="6">
    <source>
        <dbReference type="ARBA" id="ARBA00022777"/>
    </source>
</evidence>
<evidence type="ECO:0000256" key="1">
    <source>
        <dbReference type="ARBA" id="ARBA00000085"/>
    </source>
</evidence>
<evidence type="ECO:0000256" key="4">
    <source>
        <dbReference type="ARBA" id="ARBA00022679"/>
    </source>
</evidence>
<keyword evidence="6 12" id="KW-0418">Kinase</keyword>
<comment type="caution">
    <text evidence="12">The sequence shown here is derived from an EMBL/GenBank/DDBJ whole genome shotgun (WGS) entry which is preliminary data.</text>
</comment>
<dbReference type="InterPro" id="IPR050482">
    <property type="entry name" value="Sensor_HK_TwoCompSys"/>
</dbReference>
<dbReference type="Gene3D" id="1.20.5.1930">
    <property type="match status" value="1"/>
</dbReference>
<evidence type="ECO:0000313" key="13">
    <source>
        <dbReference type="Proteomes" id="UP001596548"/>
    </source>
</evidence>
<keyword evidence="8" id="KW-0902">Two-component regulatory system</keyword>
<feature type="transmembrane region" description="Helical" evidence="10">
    <location>
        <begin position="34"/>
        <end position="57"/>
    </location>
</feature>